<evidence type="ECO:0000259" key="9">
    <source>
        <dbReference type="PROSITE" id="PS50026"/>
    </source>
</evidence>
<reference evidence="12 13" key="1">
    <citation type="submission" date="2024-09" db="EMBL/GenBank/DDBJ databases">
        <title>A chromosome-level genome assembly of Gray's grenadier anchovy, Coilia grayii.</title>
        <authorList>
            <person name="Fu Z."/>
        </authorList>
    </citation>
    <scope>NUCLEOTIDE SEQUENCE [LARGE SCALE GENOMIC DNA]</scope>
    <source>
        <strain evidence="12">G4</strain>
        <tissue evidence="12">Muscle</tissue>
    </source>
</reference>
<dbReference type="InterPro" id="IPR000742">
    <property type="entry name" value="EGF"/>
</dbReference>
<dbReference type="Gene3D" id="2.10.25.10">
    <property type="entry name" value="Laminin"/>
    <property type="match status" value="4"/>
</dbReference>
<keyword evidence="1" id="KW-0732">Signal</keyword>
<evidence type="ECO:0000256" key="3">
    <source>
        <dbReference type="ARBA" id="ARBA00023157"/>
    </source>
</evidence>
<feature type="region of interest" description="Disordered" evidence="8">
    <location>
        <begin position="803"/>
        <end position="897"/>
    </location>
</feature>
<keyword evidence="5 7" id="KW-0424">Laminin EGF-like domain</keyword>
<evidence type="ECO:0000313" key="13">
    <source>
        <dbReference type="Proteomes" id="UP001591681"/>
    </source>
</evidence>
<feature type="domain" description="Laminin N-terminal" evidence="11">
    <location>
        <begin position="130"/>
        <end position="381"/>
    </location>
</feature>
<dbReference type="Gene3D" id="2.60.120.260">
    <property type="entry name" value="Galactose-binding domain-like"/>
    <property type="match status" value="1"/>
</dbReference>
<dbReference type="PROSITE" id="PS00022">
    <property type="entry name" value="EGF_1"/>
    <property type="match status" value="1"/>
</dbReference>
<dbReference type="PROSITE" id="PS01248">
    <property type="entry name" value="EGF_LAM_1"/>
    <property type="match status" value="2"/>
</dbReference>
<feature type="compositionally biased region" description="Pro residues" evidence="8">
    <location>
        <begin position="665"/>
        <end position="678"/>
    </location>
</feature>
<evidence type="ECO:0000256" key="7">
    <source>
        <dbReference type="PROSITE-ProRule" id="PRU00460"/>
    </source>
</evidence>
<dbReference type="Pfam" id="PF00053">
    <property type="entry name" value="EGF_laminin"/>
    <property type="match status" value="1"/>
</dbReference>
<proteinExistence type="predicted"/>
<feature type="disulfide bond" evidence="7">
    <location>
        <begin position="1111"/>
        <end position="1120"/>
    </location>
</feature>
<evidence type="ECO:0000256" key="5">
    <source>
        <dbReference type="ARBA" id="ARBA00023292"/>
    </source>
</evidence>
<dbReference type="CDD" id="cd00055">
    <property type="entry name" value="EGF_Lam"/>
    <property type="match status" value="2"/>
</dbReference>
<keyword evidence="2" id="KW-0677">Repeat</keyword>
<feature type="compositionally biased region" description="Basic and acidic residues" evidence="8">
    <location>
        <begin position="932"/>
        <end position="993"/>
    </location>
</feature>
<gene>
    <name evidence="12" type="ORF">ACEWY4_004451</name>
</gene>
<protein>
    <recommendedName>
        <fullName evidence="14">Netrin-G2</fullName>
    </recommendedName>
</protein>
<dbReference type="SUPFAM" id="SSF57196">
    <property type="entry name" value="EGF/Laminin"/>
    <property type="match status" value="2"/>
</dbReference>
<keyword evidence="13" id="KW-1185">Reference proteome</keyword>
<dbReference type="SMART" id="SM00180">
    <property type="entry name" value="EGF_Lam"/>
    <property type="match status" value="2"/>
</dbReference>
<keyword evidence="6" id="KW-0245">EGF-like domain</keyword>
<evidence type="ECO:0000259" key="11">
    <source>
        <dbReference type="PROSITE" id="PS51117"/>
    </source>
</evidence>
<feature type="domain" description="EGF-like" evidence="9">
    <location>
        <begin position="1188"/>
        <end position="1223"/>
    </location>
</feature>
<dbReference type="Proteomes" id="UP001591681">
    <property type="component" value="Unassembled WGS sequence"/>
</dbReference>
<evidence type="ECO:0000256" key="2">
    <source>
        <dbReference type="ARBA" id="ARBA00022737"/>
    </source>
</evidence>
<evidence type="ECO:0000256" key="6">
    <source>
        <dbReference type="PROSITE-ProRule" id="PRU00076"/>
    </source>
</evidence>
<feature type="compositionally biased region" description="Polar residues" evidence="8">
    <location>
        <begin position="521"/>
        <end position="556"/>
    </location>
</feature>
<dbReference type="PROSITE" id="PS50027">
    <property type="entry name" value="EGF_LAM_2"/>
    <property type="match status" value="1"/>
</dbReference>
<dbReference type="Pfam" id="PF00055">
    <property type="entry name" value="Laminin_N"/>
    <property type="match status" value="1"/>
</dbReference>
<dbReference type="InterPro" id="IPR002049">
    <property type="entry name" value="LE_dom"/>
</dbReference>
<feature type="region of interest" description="Disordered" evidence="8">
    <location>
        <begin position="929"/>
        <end position="993"/>
    </location>
</feature>
<evidence type="ECO:0000259" key="10">
    <source>
        <dbReference type="PROSITE" id="PS50027"/>
    </source>
</evidence>
<keyword evidence="3 6" id="KW-1015">Disulfide bond</keyword>
<dbReference type="PANTHER" id="PTHR10574:SF27">
    <property type="entry name" value="NETRIN-G2"/>
    <property type="match status" value="1"/>
</dbReference>
<dbReference type="AlphaFoldDB" id="A0ABD1KLK0"/>
<dbReference type="Pfam" id="PF24973">
    <property type="entry name" value="EGF_LMN_ATRN"/>
    <property type="match status" value="1"/>
</dbReference>
<dbReference type="FunFam" id="2.60.120.260:FF:000005">
    <property type="entry name" value="Netrin G1"/>
    <property type="match status" value="1"/>
</dbReference>
<name>A0ABD1KLK0_9TELE</name>
<dbReference type="PANTHER" id="PTHR10574">
    <property type="entry name" value="NETRIN/LAMININ-RELATED"/>
    <property type="match status" value="1"/>
</dbReference>
<comment type="caution">
    <text evidence="6">Lacks conserved residue(s) required for the propagation of feature annotation.</text>
</comment>
<feature type="disulfide bond" evidence="6">
    <location>
        <begin position="1213"/>
        <end position="1222"/>
    </location>
</feature>
<accession>A0ABD1KLK0</accession>
<sequence>MMLVSAVRSACSNHSSTDEKHMGDIRLKFKVTPWVLKQALFSISICLVGFGPNIWSSELKSSRVPAQLTDALTPPPPIHRAFPQTALLAMLMQAWTRSLLVLLLYVVAHALGQYDLCKSLVNTDEGAVWEEYACQPKSLSMKDFMRIRVEPAGITCGNPPERFCTLENPYLCSDECDASNPDLAHPPQLMADRERGGLITYWQSVTWSSYPEPLLANITLTWNKTLELTNDVLITFEYGRPTVMVLDKSLNHGRTWQPFQYYADDCLEAFGMPAKRVQDLTVANATRVICTERYSRWVGSKNEKAVRFEVRPRLEIFAGPRMANMEALYTRMESMKGLREFFTFTNLRLRLLRPALGGTYVQRDNLLKYFYAISNIEVPARELGKLVGVGRSKGMGVYCGNPKENCLVLKEPFLCLTRNESAVIDISLVQEGAQAGMSAGSNSDWTFTHLVSFLSQRDNRIGLCNHKNHSYSSHYTDHNNHPNYHSNYNYYHYSSYDNHNSAVSSSAQNDVFQSPDLPSPVTAQPDISQTSDLPTILTDSGVRSSAQTDISQTSDLPTPLTDAAVSSLAQPVLSQSPDLPFIPIVSELSSEAEPEESPFTDPTPTLTDPQPIKTSASPLELTKEAEEAPPTLTDAPPTEPPPTDPPPIKPLASPLEPTTVARETPTPPSPPTPPPPETTPSAAVETPTLAVAPPETEAATTADSSEAPPVATTTLATPDAPEPAVTEAPGKLPVIGCCVPEAGLCRQSQICREVLQGFWQPVRPISLRLFAPMPVLKSTARRSASFNRPGLGYLIVCISPLDPQTSAAEDSGKEEESKPEREDKNLPEPEKESPREGEKKDEGPVDSEKEKVKEMERKEEDKPPEAEKEGPREGEKEEEEAVDSEKEKGKDMEKREEDQQLTLYSITESHFLLCLTGPFWGVFGGTVGPSSAEEKPKEGGEDSKELGSSKEDTKGGGEDSQEKPEGESEESKKEEVSKEKPNGEKEASKESNKLFEESEEDKLYIKKAILKFLLAEGPKPEALKGIIYDDFKADCECYGHSNRCSYIEFINIVTCVSCKHNTRGQNCQHCRLGYFRNASAELDDENVCIECNCNQLGSVHDRCNGTGFCQCKEGTGGVKCDECLTGFFWRQGCVRDSEKVARWREAEHGERRLALALALALASSGEWLIQSAGRHMGGSAAAAPLWFATNVCDDATLPCQNGGTCVQNQQCVCKAEFKGALCQQSVCEGGKCSGATSLTLSLAALLCPMVYQLLAAAHIVS</sequence>
<feature type="domain" description="Laminin EGF-like" evidence="10">
    <location>
        <begin position="1091"/>
        <end position="1135"/>
    </location>
</feature>
<dbReference type="PROSITE" id="PS50026">
    <property type="entry name" value="EGF_3"/>
    <property type="match status" value="1"/>
</dbReference>
<comment type="caution">
    <text evidence="12">The sequence shown here is derived from an EMBL/GenBank/DDBJ whole genome shotgun (WGS) entry which is preliminary data.</text>
</comment>
<evidence type="ECO:0000313" key="12">
    <source>
        <dbReference type="EMBL" id="KAL2100057.1"/>
    </source>
</evidence>
<feature type="compositionally biased region" description="Polar residues" evidence="8">
    <location>
        <begin position="502"/>
        <end position="512"/>
    </location>
</feature>
<feature type="compositionally biased region" description="Low complexity" evidence="8">
    <location>
        <begin position="599"/>
        <end position="611"/>
    </location>
</feature>
<feature type="region of interest" description="Disordered" evidence="8">
    <location>
        <begin position="589"/>
        <end position="682"/>
    </location>
</feature>
<evidence type="ECO:0008006" key="14">
    <source>
        <dbReference type="Google" id="ProtNLM"/>
    </source>
</evidence>
<feature type="compositionally biased region" description="Basic and acidic residues" evidence="8">
    <location>
        <begin position="810"/>
        <end position="875"/>
    </location>
</feature>
<dbReference type="FunFam" id="2.10.25.10:FF:000180">
    <property type="entry name" value="Netrin G2"/>
    <property type="match status" value="1"/>
</dbReference>
<dbReference type="InterPro" id="IPR056863">
    <property type="entry name" value="LMN_ATRN_NET-like_EGF"/>
</dbReference>
<dbReference type="InterPro" id="IPR050440">
    <property type="entry name" value="Laminin/Netrin_ECM"/>
</dbReference>
<feature type="compositionally biased region" description="Pro residues" evidence="8">
    <location>
        <begin position="637"/>
        <end position="649"/>
    </location>
</feature>
<evidence type="ECO:0000256" key="4">
    <source>
        <dbReference type="ARBA" id="ARBA00023180"/>
    </source>
</evidence>
<evidence type="ECO:0000256" key="8">
    <source>
        <dbReference type="SAM" id="MobiDB-lite"/>
    </source>
</evidence>
<dbReference type="EMBL" id="JBHFQA010000004">
    <property type="protein sequence ID" value="KAL2100057.1"/>
    <property type="molecule type" value="Genomic_DNA"/>
</dbReference>
<keyword evidence="4" id="KW-0325">Glycoprotein</keyword>
<feature type="compositionally biased region" description="Basic and acidic residues" evidence="8">
    <location>
        <begin position="883"/>
        <end position="897"/>
    </location>
</feature>
<feature type="disulfide bond" evidence="7">
    <location>
        <begin position="1091"/>
        <end position="1103"/>
    </location>
</feature>
<feature type="compositionally biased region" description="Low complexity" evidence="8">
    <location>
        <begin position="694"/>
        <end position="724"/>
    </location>
</feature>
<feature type="region of interest" description="Disordered" evidence="8">
    <location>
        <begin position="502"/>
        <end position="558"/>
    </location>
</feature>
<evidence type="ECO:0000256" key="1">
    <source>
        <dbReference type="ARBA" id="ARBA00022729"/>
    </source>
</evidence>
<feature type="region of interest" description="Disordered" evidence="8">
    <location>
        <begin position="694"/>
        <end position="729"/>
    </location>
</feature>
<dbReference type="PROSITE" id="PS51117">
    <property type="entry name" value="LAMININ_NTER"/>
    <property type="match status" value="1"/>
</dbReference>
<dbReference type="SMART" id="SM00136">
    <property type="entry name" value="LamNT"/>
    <property type="match status" value="1"/>
</dbReference>
<dbReference type="InterPro" id="IPR008211">
    <property type="entry name" value="Laminin_N"/>
</dbReference>
<dbReference type="FunFam" id="2.10.25.10:FF:000439">
    <property type="entry name" value="Netrin G2"/>
    <property type="match status" value="1"/>
</dbReference>
<organism evidence="12 13">
    <name type="scientific">Coilia grayii</name>
    <name type="common">Gray's grenadier anchovy</name>
    <dbReference type="NCBI Taxonomy" id="363190"/>
    <lineage>
        <taxon>Eukaryota</taxon>
        <taxon>Metazoa</taxon>
        <taxon>Chordata</taxon>
        <taxon>Craniata</taxon>
        <taxon>Vertebrata</taxon>
        <taxon>Euteleostomi</taxon>
        <taxon>Actinopterygii</taxon>
        <taxon>Neopterygii</taxon>
        <taxon>Teleostei</taxon>
        <taxon>Clupei</taxon>
        <taxon>Clupeiformes</taxon>
        <taxon>Clupeoidei</taxon>
        <taxon>Engraulidae</taxon>
        <taxon>Coilinae</taxon>
        <taxon>Coilia</taxon>
    </lineage>
</organism>